<evidence type="ECO:0000256" key="1">
    <source>
        <dbReference type="ARBA" id="ARBA00022490"/>
    </source>
</evidence>
<dbReference type="SUPFAM" id="SSF54928">
    <property type="entry name" value="RNA-binding domain, RBD"/>
    <property type="match status" value="1"/>
</dbReference>
<dbReference type="GO" id="GO:0003723">
    <property type="term" value="F:RNA binding"/>
    <property type="evidence" value="ECO:0007669"/>
    <property type="project" value="UniProtKB-UniRule"/>
</dbReference>
<evidence type="ECO:0000256" key="2">
    <source>
        <dbReference type="ARBA" id="ARBA00022540"/>
    </source>
</evidence>
<dbReference type="InterPro" id="IPR000504">
    <property type="entry name" value="RRM_dom"/>
</dbReference>
<keyword evidence="8" id="KW-1185">Reference proteome</keyword>
<dbReference type="InterPro" id="IPR035979">
    <property type="entry name" value="RBD_domain_sf"/>
</dbReference>
<dbReference type="Pfam" id="PF00076">
    <property type="entry name" value="RRM_1"/>
    <property type="match status" value="1"/>
</dbReference>
<dbReference type="EMBL" id="AACI03000432">
    <property type="protein sequence ID" value="EJT44154.1"/>
    <property type="molecule type" value="Genomic_DNA"/>
</dbReference>
<reference evidence="8" key="2">
    <citation type="journal article" date="2011" name="G3 (Bethesda)">
        <title>The awesome power of yeast evolutionary genetics: New genome sequences and strain resources for the Saccharomyces sensu stricto genus.</title>
        <authorList>
            <person name="Scannell D.R."/>
            <person name="Zill O.A."/>
            <person name="Rokas A."/>
            <person name="Payen C."/>
            <person name="Dunham M.J."/>
            <person name="Eisen M.B."/>
            <person name="Rine J."/>
            <person name="Johnston M."/>
            <person name="Hittinger C.T."/>
        </authorList>
    </citation>
    <scope>GENOME REANNOTATION</scope>
    <source>
        <strain evidence="8">ATCC MYA-4449 / AS 2.2408 / CBS 8840 / NBRC 1802 / NCYC 2889</strain>
    </source>
</reference>
<dbReference type="PANTHER" id="PTHR14068:SF0">
    <property type="entry name" value="EUKARYOTIC TRANSLATION INITIATION FACTOR 3 SUBUNIT B"/>
    <property type="match status" value="1"/>
</dbReference>
<name>J8TWN5_SACK1</name>
<keyword evidence="4" id="KW-0648">Protein biosynthesis</keyword>
<proteinExistence type="predicted"/>
<dbReference type="InterPro" id="IPR011400">
    <property type="entry name" value="EIF3B"/>
</dbReference>
<sequence>MLESNNIYISSKLRVIVRVDSYKVLNMSEMATETLENIRLEDIPVDDIDFSDLEEQYKVAEEFSFDQYIVVNGAPVIPSAKVPILKKALTSLFSKAGKVVNMDFPVDEATGKTKGFLFVDVNLLTTLRKSSRVSMVKD</sequence>
<dbReference type="GO" id="GO:0003743">
    <property type="term" value="F:translation initiation factor activity"/>
    <property type="evidence" value="ECO:0007669"/>
    <property type="project" value="UniProtKB-KW"/>
</dbReference>
<reference evidence="7 8" key="1">
    <citation type="journal article" date="2003" name="Science">
        <title>Finding functional features in Saccharomyces genomes by phylogenetic footprinting.</title>
        <authorList>
            <person name="Cliften P.F."/>
            <person name="Sudarsanam P."/>
            <person name="Desikan A."/>
            <person name="Fulton L."/>
            <person name="Fulton B."/>
            <person name="Majors J."/>
            <person name="Waterston R."/>
            <person name="Cohen B.A."/>
            <person name="Johnston M."/>
        </authorList>
    </citation>
    <scope>NUCLEOTIDE SEQUENCE [LARGE SCALE GENOMIC DNA]</scope>
    <source>
        <strain evidence="8">ATCC MYA-4449 / AS 2.2408 / CBS 8840 / NBRC 1802 / NCYC 2889</strain>
    </source>
</reference>
<evidence type="ECO:0000313" key="7">
    <source>
        <dbReference type="EMBL" id="EJT44154.1"/>
    </source>
</evidence>
<dbReference type="HOGENOM" id="CLU_1856440_0_0_1"/>
<comment type="caution">
    <text evidence="7">The sequence shown here is derived from an EMBL/GenBank/DDBJ whole genome shotgun (WGS) entry which is preliminary data.</text>
</comment>
<evidence type="ECO:0000256" key="3">
    <source>
        <dbReference type="ARBA" id="ARBA00022884"/>
    </source>
</evidence>
<feature type="domain" description="RRM" evidence="6">
    <location>
        <begin position="67"/>
        <end position="138"/>
    </location>
</feature>
<organism evidence="7 8">
    <name type="scientific">Saccharomyces kudriavzevii (strain ATCC MYA-4449 / AS 2.2408 / CBS 8840 / NBRC 1802 / NCYC 2889)</name>
    <name type="common">Yeast</name>
    <dbReference type="NCBI Taxonomy" id="226230"/>
    <lineage>
        <taxon>Eukaryota</taxon>
        <taxon>Fungi</taxon>
        <taxon>Dikarya</taxon>
        <taxon>Ascomycota</taxon>
        <taxon>Saccharomycotina</taxon>
        <taxon>Saccharomycetes</taxon>
        <taxon>Saccharomycetales</taxon>
        <taxon>Saccharomycetaceae</taxon>
        <taxon>Saccharomyces</taxon>
    </lineage>
</organism>
<keyword evidence="1" id="KW-0963">Cytoplasm</keyword>
<dbReference type="Gene3D" id="3.30.70.330">
    <property type="match status" value="1"/>
</dbReference>
<gene>
    <name evidence="7" type="primary">YOR361C</name>
    <name evidence="7" type="ORF">SKUD_201310</name>
</gene>
<dbReference type="GO" id="GO:0005852">
    <property type="term" value="C:eukaryotic translation initiation factor 3 complex"/>
    <property type="evidence" value="ECO:0007669"/>
    <property type="project" value="InterPro"/>
</dbReference>
<evidence type="ECO:0000256" key="4">
    <source>
        <dbReference type="ARBA" id="ARBA00022917"/>
    </source>
</evidence>
<evidence type="ECO:0000313" key="8">
    <source>
        <dbReference type="Proteomes" id="UP000002753"/>
    </source>
</evidence>
<dbReference type="PANTHER" id="PTHR14068">
    <property type="entry name" value="EUKARYOTIC TRANSLATION INITIATION FACTOR 3 EIF3 -RELATED"/>
    <property type="match status" value="1"/>
</dbReference>
<dbReference type="GO" id="GO:0031369">
    <property type="term" value="F:translation initiation factor binding"/>
    <property type="evidence" value="ECO:0007669"/>
    <property type="project" value="InterPro"/>
</dbReference>
<dbReference type="Proteomes" id="UP000002753">
    <property type="component" value="Unassembled WGS sequence"/>
</dbReference>
<dbReference type="PROSITE" id="PS50102">
    <property type="entry name" value="RRM"/>
    <property type="match status" value="1"/>
</dbReference>
<protein>
    <submittedName>
        <fullName evidence="7">PRT1-like protein</fullName>
    </submittedName>
</protein>
<accession>J8TWN5</accession>
<dbReference type="InterPro" id="IPR012677">
    <property type="entry name" value="Nucleotide-bd_a/b_plait_sf"/>
</dbReference>
<dbReference type="STRING" id="226230.J8TWN5"/>
<keyword evidence="3 5" id="KW-0694">RNA-binding</keyword>
<evidence type="ECO:0000259" key="6">
    <source>
        <dbReference type="PROSITE" id="PS50102"/>
    </source>
</evidence>
<evidence type="ECO:0000256" key="5">
    <source>
        <dbReference type="PROSITE-ProRule" id="PRU00176"/>
    </source>
</evidence>
<dbReference type="AlphaFoldDB" id="J8TWN5"/>
<keyword evidence="2" id="KW-0396">Initiation factor</keyword>